<proteinExistence type="predicted"/>
<dbReference type="Proteomes" id="UP000280834">
    <property type="component" value="Unassembled WGS sequence"/>
</dbReference>
<gene>
    <name evidence="1" type="ORF">BTMF_LOCUS11104</name>
</gene>
<reference evidence="1 2" key="2">
    <citation type="submission" date="2018-11" db="EMBL/GenBank/DDBJ databases">
        <authorList>
            <consortium name="Pathogen Informatics"/>
        </authorList>
    </citation>
    <scope>NUCLEOTIDE SEQUENCE [LARGE SCALE GENOMIC DNA]</scope>
</reference>
<dbReference type="AlphaFoldDB" id="A0A0R3QZC0"/>
<sequence length="151" mass="18186">DNSLKDETAFTKTGNNQRFFDDKDFCWQEIRDECDVSEKSVLPLFRQTERENIRILIERNRMFVTYTRHDLKLNAMTASSPPQQKLRKNEKWATGWVVRFDQTFERIDNCKEKDKRKKLRKFPSLLCMITGFLQIEPNISGTQIFYREHQK</sequence>
<keyword evidence="2" id="KW-1185">Reference proteome</keyword>
<evidence type="ECO:0000313" key="3">
    <source>
        <dbReference type="WBParaSite" id="BTMF_0001309401-mRNA-1"/>
    </source>
</evidence>
<evidence type="ECO:0000313" key="2">
    <source>
        <dbReference type="Proteomes" id="UP000280834"/>
    </source>
</evidence>
<protein>
    <submittedName>
        <fullName evidence="3">PH domain-containing protein</fullName>
    </submittedName>
</protein>
<dbReference type="WBParaSite" id="BTMF_0001309401-mRNA-1">
    <property type="protein sequence ID" value="BTMF_0001309401-mRNA-1"/>
    <property type="gene ID" value="BTMF_0001309401"/>
</dbReference>
<reference evidence="3" key="1">
    <citation type="submission" date="2017-02" db="UniProtKB">
        <authorList>
            <consortium name="WormBaseParasite"/>
        </authorList>
    </citation>
    <scope>IDENTIFICATION</scope>
</reference>
<evidence type="ECO:0000313" key="1">
    <source>
        <dbReference type="EMBL" id="VDO37925.1"/>
    </source>
</evidence>
<name>A0A0R3QZC0_9BILA</name>
<dbReference type="EMBL" id="UZAG01018055">
    <property type="protein sequence ID" value="VDO37925.1"/>
    <property type="molecule type" value="Genomic_DNA"/>
</dbReference>
<organism evidence="3">
    <name type="scientific">Brugia timori</name>
    <dbReference type="NCBI Taxonomy" id="42155"/>
    <lineage>
        <taxon>Eukaryota</taxon>
        <taxon>Metazoa</taxon>
        <taxon>Ecdysozoa</taxon>
        <taxon>Nematoda</taxon>
        <taxon>Chromadorea</taxon>
        <taxon>Rhabditida</taxon>
        <taxon>Spirurina</taxon>
        <taxon>Spiruromorpha</taxon>
        <taxon>Filarioidea</taxon>
        <taxon>Onchocercidae</taxon>
        <taxon>Brugia</taxon>
    </lineage>
</organism>
<accession>A0A0R3QZC0</accession>